<keyword evidence="2" id="KW-1185">Reference proteome</keyword>
<proteinExistence type="predicted"/>
<dbReference type="AlphaFoldDB" id="A0A498D9M1"/>
<comment type="caution">
    <text evidence="1">The sequence shown here is derived from an EMBL/GenBank/DDBJ whole genome shotgun (WGS) entry which is preliminary data.</text>
</comment>
<gene>
    <name evidence="1" type="ORF">D8M04_01670</name>
</gene>
<organism evidence="1 2">
    <name type="scientific">Oceanobacillus piezotolerans</name>
    <dbReference type="NCBI Taxonomy" id="2448030"/>
    <lineage>
        <taxon>Bacteria</taxon>
        <taxon>Bacillati</taxon>
        <taxon>Bacillota</taxon>
        <taxon>Bacilli</taxon>
        <taxon>Bacillales</taxon>
        <taxon>Bacillaceae</taxon>
        <taxon>Oceanobacillus</taxon>
    </lineage>
</organism>
<dbReference type="EMBL" id="RCHR01000001">
    <property type="protein sequence ID" value="RLL48013.1"/>
    <property type="molecule type" value="Genomic_DNA"/>
</dbReference>
<reference evidence="1 2" key="1">
    <citation type="submission" date="2018-10" db="EMBL/GenBank/DDBJ databases">
        <title>Oceanobacillus sp. YLB-02 draft genome.</title>
        <authorList>
            <person name="Yu L."/>
        </authorList>
    </citation>
    <scope>NUCLEOTIDE SEQUENCE [LARGE SCALE GENOMIC DNA]</scope>
    <source>
        <strain evidence="1 2">YLB-02</strain>
    </source>
</reference>
<dbReference type="InterPro" id="IPR015064">
    <property type="entry name" value="Sda"/>
</dbReference>
<name>A0A498D9M1_9BACI</name>
<dbReference type="InterPro" id="IPR036916">
    <property type="entry name" value="Sda_sf"/>
</dbReference>
<dbReference type="SUPFAM" id="SSF100985">
    <property type="entry name" value="Sporulation inhibitor Sda"/>
    <property type="match status" value="1"/>
</dbReference>
<sequence>MEHLSDELLIESYYTATELNLSPDFITLIEEEIHKRSLSHKIKYKKKSG</sequence>
<protein>
    <submittedName>
        <fullName evidence="1">Sporulation histidine kinase inhibitor Sda</fullName>
    </submittedName>
</protein>
<accession>A0A498D9M1</accession>
<dbReference type="RefSeq" id="WP_121520778.1">
    <property type="nucleotide sequence ID" value="NZ_RCHR01000001.1"/>
</dbReference>
<dbReference type="Proteomes" id="UP000270219">
    <property type="component" value="Unassembled WGS sequence"/>
</dbReference>
<evidence type="ECO:0000313" key="1">
    <source>
        <dbReference type="EMBL" id="RLL48013.1"/>
    </source>
</evidence>
<dbReference type="OrthoDB" id="2933732at2"/>
<dbReference type="Gene3D" id="1.10.287.1100">
    <property type="entry name" value="Sporulation inhibitor A"/>
    <property type="match status" value="1"/>
</dbReference>
<dbReference type="Pfam" id="PF08970">
    <property type="entry name" value="Sda"/>
    <property type="match status" value="1"/>
</dbReference>
<evidence type="ECO:0000313" key="2">
    <source>
        <dbReference type="Proteomes" id="UP000270219"/>
    </source>
</evidence>